<feature type="transmembrane region" description="Helical" evidence="8">
    <location>
        <begin position="344"/>
        <end position="365"/>
    </location>
</feature>
<evidence type="ECO:0000256" key="2">
    <source>
        <dbReference type="ARBA" id="ARBA00022475"/>
    </source>
</evidence>
<dbReference type="PANTHER" id="PTHR34390">
    <property type="entry name" value="UPF0442 PROTEIN YJJB-RELATED"/>
    <property type="match status" value="1"/>
</dbReference>
<feature type="region of interest" description="Disordered" evidence="7">
    <location>
        <begin position="1"/>
        <end position="28"/>
    </location>
</feature>
<protein>
    <submittedName>
        <fullName evidence="11">Threonine/serine exporter family protein</fullName>
    </submittedName>
</protein>
<feature type="transmembrane region" description="Helical" evidence="8">
    <location>
        <begin position="190"/>
        <end position="211"/>
    </location>
</feature>
<feature type="transmembrane region" description="Helical" evidence="8">
    <location>
        <begin position="136"/>
        <end position="155"/>
    </location>
</feature>
<dbReference type="GO" id="GO:0005886">
    <property type="term" value="C:plasma membrane"/>
    <property type="evidence" value="ECO:0007669"/>
    <property type="project" value="UniProtKB-SubCell"/>
</dbReference>
<organism evidence="11 12">
    <name type="scientific">Oerskovia douganii</name>
    <dbReference type="NCBI Taxonomy" id="2762210"/>
    <lineage>
        <taxon>Bacteria</taxon>
        <taxon>Bacillati</taxon>
        <taxon>Actinomycetota</taxon>
        <taxon>Actinomycetes</taxon>
        <taxon>Micrococcales</taxon>
        <taxon>Cellulomonadaceae</taxon>
        <taxon>Oerskovia</taxon>
    </lineage>
</organism>
<feature type="transmembrane region" description="Helical" evidence="8">
    <location>
        <begin position="321"/>
        <end position="338"/>
    </location>
</feature>
<dbReference type="InterPro" id="IPR024528">
    <property type="entry name" value="ThrE_2"/>
</dbReference>
<evidence type="ECO:0000256" key="8">
    <source>
        <dbReference type="SAM" id="Phobius"/>
    </source>
</evidence>
<keyword evidence="4 8" id="KW-1133">Transmembrane helix</keyword>
<dbReference type="AlphaFoldDB" id="A0A9D5YZK2"/>
<dbReference type="GO" id="GO:0022857">
    <property type="term" value="F:transmembrane transporter activity"/>
    <property type="evidence" value="ECO:0007669"/>
    <property type="project" value="InterPro"/>
</dbReference>
<evidence type="ECO:0000256" key="7">
    <source>
        <dbReference type="SAM" id="MobiDB-lite"/>
    </source>
</evidence>
<feature type="domain" description="Threonine/Serine exporter ThrE" evidence="10">
    <location>
        <begin position="300"/>
        <end position="425"/>
    </location>
</feature>
<reference evidence="11 12" key="1">
    <citation type="submission" date="2020-08" db="EMBL/GenBank/DDBJ databases">
        <title>A Genomic Blueprint of the Chicken Gut Microbiome.</title>
        <authorList>
            <person name="Gilroy R."/>
            <person name="Ravi A."/>
            <person name="Getino M."/>
            <person name="Pursley I."/>
            <person name="Horton D.L."/>
            <person name="Alikhan N.-F."/>
            <person name="Baker D."/>
            <person name="Gharbi K."/>
            <person name="Hall N."/>
            <person name="Watson M."/>
            <person name="Adriaenssens E.M."/>
            <person name="Foster-Nyarko E."/>
            <person name="Jarju S."/>
            <person name="Secka A."/>
            <person name="Antonio M."/>
            <person name="Oren A."/>
            <person name="Chaudhuri R."/>
            <person name="La Ragione R.M."/>
            <person name="Hildebrand F."/>
            <person name="Pallen M.J."/>
        </authorList>
    </citation>
    <scope>NUCLEOTIDE SEQUENCE [LARGE SCALE GENOMIC DNA]</scope>
    <source>
        <strain evidence="11 12">Sa1BUA8</strain>
    </source>
</reference>
<evidence type="ECO:0000256" key="3">
    <source>
        <dbReference type="ARBA" id="ARBA00022692"/>
    </source>
</evidence>
<dbReference type="Pfam" id="PF06738">
    <property type="entry name" value="ThrE"/>
    <property type="match status" value="1"/>
</dbReference>
<evidence type="ECO:0000259" key="10">
    <source>
        <dbReference type="Pfam" id="PF12821"/>
    </source>
</evidence>
<evidence type="ECO:0000313" key="12">
    <source>
        <dbReference type="Proteomes" id="UP000822993"/>
    </source>
</evidence>
<name>A0A9D5YZK2_9CELL</name>
<dbReference type="Pfam" id="PF12821">
    <property type="entry name" value="ThrE_2"/>
    <property type="match status" value="1"/>
</dbReference>
<dbReference type="GO" id="GO:0015744">
    <property type="term" value="P:succinate transport"/>
    <property type="evidence" value="ECO:0007669"/>
    <property type="project" value="TreeGrafter"/>
</dbReference>
<keyword evidence="3 8" id="KW-0812">Transmembrane</keyword>
<evidence type="ECO:0000313" key="11">
    <source>
        <dbReference type="EMBL" id="MBE7701290.1"/>
    </source>
</evidence>
<evidence type="ECO:0000259" key="9">
    <source>
        <dbReference type="Pfam" id="PF06738"/>
    </source>
</evidence>
<evidence type="ECO:0000256" key="4">
    <source>
        <dbReference type="ARBA" id="ARBA00022989"/>
    </source>
</evidence>
<comment type="subcellular location">
    <subcellularLocation>
        <location evidence="1">Cell membrane</location>
        <topology evidence="1">Multi-pass membrane protein</topology>
    </subcellularLocation>
</comment>
<feature type="transmembrane region" description="Helical" evidence="8">
    <location>
        <begin position="404"/>
        <end position="427"/>
    </location>
</feature>
<evidence type="ECO:0000256" key="1">
    <source>
        <dbReference type="ARBA" id="ARBA00004651"/>
    </source>
</evidence>
<dbReference type="EMBL" id="JACSPN010000017">
    <property type="protein sequence ID" value="MBE7701290.1"/>
    <property type="molecule type" value="Genomic_DNA"/>
</dbReference>
<comment type="caution">
    <text evidence="11">The sequence shown here is derived from an EMBL/GenBank/DDBJ whole genome shotgun (WGS) entry which is preliminary data.</text>
</comment>
<proteinExistence type="inferred from homology"/>
<dbReference type="PANTHER" id="PTHR34390:SF2">
    <property type="entry name" value="SUCCINATE TRANSPORTER SUBUNIT YJJP-RELATED"/>
    <property type="match status" value="1"/>
</dbReference>
<evidence type="ECO:0000256" key="5">
    <source>
        <dbReference type="ARBA" id="ARBA00023136"/>
    </source>
</evidence>
<gene>
    <name evidence="11" type="ORF">H9623_13405</name>
</gene>
<feature type="transmembrane region" description="Helical" evidence="8">
    <location>
        <begin position="293"/>
        <end position="314"/>
    </location>
</feature>
<keyword evidence="12" id="KW-1185">Reference proteome</keyword>
<dbReference type="Proteomes" id="UP000822993">
    <property type="component" value="Unassembled WGS sequence"/>
</dbReference>
<comment type="similarity">
    <text evidence="6">Belongs to the ThrE exporter (TC 2.A.79) family.</text>
</comment>
<dbReference type="InterPro" id="IPR050539">
    <property type="entry name" value="ThrE_Dicarb/AminoAcid_Exp"/>
</dbReference>
<feature type="transmembrane region" description="Helical" evidence="8">
    <location>
        <begin position="258"/>
        <end position="281"/>
    </location>
</feature>
<feature type="transmembrane region" description="Helical" evidence="8">
    <location>
        <begin position="223"/>
        <end position="246"/>
    </location>
</feature>
<evidence type="ECO:0000256" key="6">
    <source>
        <dbReference type="ARBA" id="ARBA00034125"/>
    </source>
</evidence>
<sequence length="436" mass="45211">MGAPAGGTGHHDEVTAEATDEPGLGPSELVQQSGTVLRVGRLALSAGTGSYRVKSHMTRVGRALGLDRTAAHVTLTEITATSYRDRNFRTEVSEVRAVGINSDRLSELESYVGDLPEQVTAAEVDAELERIAAKPLLYGAFLNALWAAIACAAFAFLNNGGVIECGAVFVGAFLGQMVRRAMLHKGINQFGTTMLAATVAATAYLLVVLVFENALGASGGHEAGYVSAVLFLVPGFALVTAALDLAKLDFSAGIARMTYALMILASAALAVWAVSAIAGLQPDRLPPPALDDTLFLALRALASFAGVLGFALMFNSPWRMAVGAASIGMVANVGRLELIDAGFASQAAAAATALVVGVLAAYIAPAMRVPRITLSVPAVVIMVPGVTAYRAVYEFNSGATVDALASTVEAGLVIVALSIGLAVARMLTDRNWTFER</sequence>
<feature type="domain" description="Threonine/serine exporter-like N-terminal" evidence="9">
    <location>
        <begin position="36"/>
        <end position="277"/>
    </location>
</feature>
<dbReference type="InterPro" id="IPR010619">
    <property type="entry name" value="ThrE-like_N"/>
</dbReference>
<keyword evidence="2" id="KW-1003">Cell membrane</keyword>
<accession>A0A9D5YZK2</accession>
<keyword evidence="5 8" id="KW-0472">Membrane</keyword>
<feature type="transmembrane region" description="Helical" evidence="8">
    <location>
        <begin position="372"/>
        <end position="392"/>
    </location>
</feature>